<dbReference type="InterPro" id="IPR028976">
    <property type="entry name" value="CheC-like_sf"/>
</dbReference>
<feature type="domain" description="CheC-like protein" evidence="2">
    <location>
        <begin position="13"/>
        <end position="47"/>
    </location>
</feature>
<name>A0A1X9M6S2_9BACI</name>
<protein>
    <submittedName>
        <fullName evidence="3">CheY-P phosphatase CheX</fullName>
        <ecNumber evidence="3">3.-.-.-</ecNumber>
    </submittedName>
</protein>
<organism evidence="3 4">
    <name type="scientific">Halalkalibacter krulwichiae</name>
    <dbReference type="NCBI Taxonomy" id="199441"/>
    <lineage>
        <taxon>Bacteria</taxon>
        <taxon>Bacillati</taxon>
        <taxon>Bacillota</taxon>
        <taxon>Bacilli</taxon>
        <taxon>Bacillales</taxon>
        <taxon>Bacillaceae</taxon>
        <taxon>Halalkalibacter</taxon>
    </lineage>
</organism>
<evidence type="ECO:0000256" key="1">
    <source>
        <dbReference type="ARBA" id="ARBA00022500"/>
    </source>
</evidence>
<dbReference type="GO" id="GO:0006935">
    <property type="term" value="P:chemotaxis"/>
    <property type="evidence" value="ECO:0007669"/>
    <property type="project" value="UniProtKB-KW"/>
</dbReference>
<dbReference type="SUPFAM" id="SSF103039">
    <property type="entry name" value="CheC-like"/>
    <property type="match status" value="1"/>
</dbReference>
<dbReference type="Gene3D" id="3.40.1550.10">
    <property type="entry name" value="CheC-like"/>
    <property type="match status" value="1"/>
</dbReference>
<dbReference type="GO" id="GO:0016787">
    <property type="term" value="F:hydrolase activity"/>
    <property type="evidence" value="ECO:0007669"/>
    <property type="project" value="UniProtKB-KW"/>
</dbReference>
<evidence type="ECO:0000259" key="2">
    <source>
        <dbReference type="Pfam" id="PF04509"/>
    </source>
</evidence>
<keyword evidence="4" id="KW-1185">Reference proteome</keyword>
<accession>A0A1X9M6S2</accession>
<dbReference type="Proteomes" id="UP000193006">
    <property type="component" value="Chromosome"/>
</dbReference>
<proteinExistence type="predicted"/>
<evidence type="ECO:0000313" key="4">
    <source>
        <dbReference type="Proteomes" id="UP000193006"/>
    </source>
</evidence>
<dbReference type="STRING" id="199441.BkAM31D_04250"/>
<dbReference type="KEGG" id="bkw:BkAM31D_04250"/>
<dbReference type="Pfam" id="PF04509">
    <property type="entry name" value="CheC"/>
    <property type="match status" value="1"/>
</dbReference>
<keyword evidence="1" id="KW-0145">Chemotaxis</keyword>
<dbReference type="InterPro" id="IPR007597">
    <property type="entry name" value="CheC"/>
</dbReference>
<dbReference type="EC" id="3.-.-.-" evidence="3"/>
<gene>
    <name evidence="3" type="primary">cheX</name>
    <name evidence="3" type="ORF">BkAM31D_04250</name>
</gene>
<evidence type="ECO:0000313" key="3">
    <source>
        <dbReference type="EMBL" id="ARK29126.1"/>
    </source>
</evidence>
<dbReference type="AlphaFoldDB" id="A0A1X9M6S2"/>
<keyword evidence="3" id="KW-0378">Hydrolase</keyword>
<dbReference type="EMBL" id="CP020814">
    <property type="protein sequence ID" value="ARK29126.1"/>
    <property type="molecule type" value="Genomic_DNA"/>
</dbReference>
<reference evidence="3 4" key="1">
    <citation type="submission" date="2017-04" db="EMBL/GenBank/DDBJ databases">
        <title>Bacillus krulwichiae AM31D Genome sequencing and assembly.</title>
        <authorList>
            <person name="Krulwich T.A."/>
            <person name="Anastor L."/>
            <person name="Ehrlich R."/>
            <person name="Ehrlich G.D."/>
            <person name="Janto B."/>
        </authorList>
    </citation>
    <scope>NUCLEOTIDE SEQUENCE [LARGE SCALE GENOMIC DNA]</scope>
    <source>
        <strain evidence="3 4">AM31D</strain>
    </source>
</reference>
<sequence>MGGMEINQIDELGWSAVQEFGNWIARTTATELSKLACIIDVTTPVVSEGESRLHCGNPFITVPLDSEIGTINVHTSIQYQCSFLCKSVFI</sequence>